<dbReference type="VEuPathDB" id="ToxoDB:EAH_00049050"/>
<proteinExistence type="predicted"/>
<dbReference type="AlphaFoldDB" id="U6GY34"/>
<keyword evidence="2" id="KW-1185">Reference proteome</keyword>
<dbReference type="EMBL" id="HG673600">
    <property type="protein sequence ID" value="CDI84143.1"/>
    <property type="molecule type" value="Genomic_DNA"/>
</dbReference>
<accession>U6GY34</accession>
<gene>
    <name evidence="1" type="ORF">EAH_00049050</name>
</gene>
<dbReference type="Proteomes" id="UP000018050">
    <property type="component" value="Unassembled WGS sequence"/>
</dbReference>
<evidence type="ECO:0000313" key="1">
    <source>
        <dbReference type="EMBL" id="CDI84143.1"/>
    </source>
</evidence>
<dbReference type="RefSeq" id="XP_013246819.1">
    <property type="nucleotide sequence ID" value="XM_013391365.1"/>
</dbReference>
<organism evidence="1 2">
    <name type="scientific">Eimeria acervulina</name>
    <name type="common">Coccidian parasite</name>
    <dbReference type="NCBI Taxonomy" id="5801"/>
    <lineage>
        <taxon>Eukaryota</taxon>
        <taxon>Sar</taxon>
        <taxon>Alveolata</taxon>
        <taxon>Apicomplexa</taxon>
        <taxon>Conoidasida</taxon>
        <taxon>Coccidia</taxon>
        <taxon>Eucoccidiorida</taxon>
        <taxon>Eimeriorina</taxon>
        <taxon>Eimeriidae</taxon>
        <taxon>Eimeria</taxon>
    </lineage>
</organism>
<reference evidence="1" key="1">
    <citation type="submission" date="2013-10" db="EMBL/GenBank/DDBJ databases">
        <title>Genomic analysis of the causative agents of coccidiosis in chickens.</title>
        <authorList>
            <person name="Reid A.J."/>
            <person name="Blake D."/>
            <person name="Billington K."/>
            <person name="Browne H."/>
            <person name="Dunn M."/>
            <person name="Hung S."/>
            <person name="Kawahara F."/>
            <person name="Miranda-Saavedra D."/>
            <person name="Mourier T."/>
            <person name="Nagra H."/>
            <person name="Otto T.D."/>
            <person name="Rawlings N."/>
            <person name="Sanchez A."/>
            <person name="Sanders M."/>
            <person name="Subramaniam C."/>
            <person name="Tay Y."/>
            <person name="Dear P."/>
            <person name="Doerig C."/>
            <person name="Gruber A."/>
            <person name="Parkinson J."/>
            <person name="Shirley M."/>
            <person name="Wan K.L."/>
            <person name="Berriman M."/>
            <person name="Tomley F."/>
            <person name="Pain A."/>
        </authorList>
    </citation>
    <scope>NUCLEOTIDE SEQUENCE</scope>
    <source>
        <strain evidence="1">Houghton</strain>
    </source>
</reference>
<name>U6GY34_EIMAC</name>
<dbReference type="OrthoDB" id="10459276at2759"/>
<sequence>MTENSLGCLCHGVEALDGVFFVVKLRQQMSQGPQREEPPVLRGVQTPQETWREETVVVGWQQKIFSQIRERGVYVQPLEAQDQQLCPRLVAYQQQLLQEGLSGEVEQQESLLKTPPTSIYTYTDGDIKETLPFLLLKAQQKGLKHPAFPECLQQALVAALFPLEPLADSRQKIVFFIMAQLGEGG</sequence>
<evidence type="ECO:0000313" key="2">
    <source>
        <dbReference type="Proteomes" id="UP000018050"/>
    </source>
</evidence>
<reference evidence="1" key="2">
    <citation type="submission" date="2013-10" db="EMBL/GenBank/DDBJ databases">
        <authorList>
            <person name="Aslett M."/>
        </authorList>
    </citation>
    <scope>NUCLEOTIDE SEQUENCE</scope>
    <source>
        <strain evidence="1">Houghton</strain>
    </source>
</reference>
<protein>
    <submittedName>
        <fullName evidence="1">Uncharacterized protein</fullName>
    </submittedName>
</protein>
<dbReference type="GeneID" id="25272975"/>